<dbReference type="InterPro" id="IPR028939">
    <property type="entry name" value="P5C_Rdtase_cat_N"/>
</dbReference>
<feature type="domain" description="Pyrroline-5-carboxylate reductase dimerisation" evidence="3">
    <location>
        <begin position="159"/>
        <end position="258"/>
    </location>
</feature>
<keyword evidence="5" id="KW-1185">Reference proteome</keyword>
<comment type="similarity">
    <text evidence="1">Belongs to the pyrroline-5-carboxylate reductase family.</text>
</comment>
<dbReference type="Gene3D" id="3.40.50.720">
    <property type="entry name" value="NAD(P)-binding Rossmann-like Domain"/>
    <property type="match status" value="1"/>
</dbReference>
<feature type="domain" description="Pyrroline-5-carboxylate reductase catalytic N-terminal" evidence="2">
    <location>
        <begin position="2"/>
        <end position="96"/>
    </location>
</feature>
<dbReference type="InterPro" id="IPR036291">
    <property type="entry name" value="NAD(P)-bd_dom_sf"/>
</dbReference>
<dbReference type="GeneID" id="83057090"/>
<dbReference type="GO" id="GO:0004735">
    <property type="term" value="F:pyrroline-5-carboxylate reductase activity"/>
    <property type="evidence" value="ECO:0007669"/>
    <property type="project" value="InterPro"/>
</dbReference>
<dbReference type="STRING" id="1197717.BED41_04375"/>
<dbReference type="InterPro" id="IPR029036">
    <property type="entry name" value="P5CR_dimer"/>
</dbReference>
<dbReference type="Proteomes" id="UP000093044">
    <property type="component" value="Chromosome"/>
</dbReference>
<dbReference type="Pfam" id="PF03807">
    <property type="entry name" value="F420_oxidored"/>
    <property type="match status" value="1"/>
</dbReference>
<dbReference type="RefSeq" id="WP_066743476.1">
    <property type="nucleotide sequence ID" value="NZ_CP016757.1"/>
</dbReference>
<dbReference type="SUPFAM" id="SSF51735">
    <property type="entry name" value="NAD(P)-binding Rossmann-fold domains"/>
    <property type="match status" value="1"/>
</dbReference>
<dbReference type="OrthoDB" id="3239at2"/>
<accession>A0A1B2I340</accession>
<reference evidence="4" key="1">
    <citation type="submission" date="2016-08" db="EMBL/GenBank/DDBJ databases">
        <title>Complete genome of Cloacibacillus porcorum.</title>
        <authorList>
            <person name="Looft T."/>
            <person name="Bayles D.O."/>
            <person name="Alt D.P."/>
        </authorList>
    </citation>
    <scope>NUCLEOTIDE SEQUENCE [LARGE SCALE GENOMIC DNA]</scope>
    <source>
        <strain evidence="4">CL-84</strain>
    </source>
</reference>
<evidence type="ECO:0000256" key="1">
    <source>
        <dbReference type="ARBA" id="ARBA00005525"/>
    </source>
</evidence>
<evidence type="ECO:0000313" key="4">
    <source>
        <dbReference type="EMBL" id="ANZ44390.1"/>
    </source>
</evidence>
<proteinExistence type="inferred from homology"/>
<dbReference type="KEGG" id="cpor:BED41_04375"/>
<evidence type="ECO:0000259" key="2">
    <source>
        <dbReference type="Pfam" id="PF03807"/>
    </source>
</evidence>
<dbReference type="PIRSF" id="PIRSF000193">
    <property type="entry name" value="Pyrrol-5-carb_rd"/>
    <property type="match status" value="1"/>
</dbReference>
<organism evidence="4 5">
    <name type="scientific">Cloacibacillus porcorum</name>
    <dbReference type="NCBI Taxonomy" id="1197717"/>
    <lineage>
        <taxon>Bacteria</taxon>
        <taxon>Thermotogati</taxon>
        <taxon>Synergistota</taxon>
        <taxon>Synergistia</taxon>
        <taxon>Synergistales</taxon>
        <taxon>Synergistaceae</taxon>
        <taxon>Cloacibacillus</taxon>
    </lineage>
</organism>
<dbReference type="GO" id="GO:0055129">
    <property type="term" value="P:L-proline biosynthetic process"/>
    <property type="evidence" value="ECO:0007669"/>
    <property type="project" value="TreeGrafter"/>
</dbReference>
<evidence type="ECO:0000313" key="5">
    <source>
        <dbReference type="Proteomes" id="UP000093044"/>
    </source>
</evidence>
<name>A0A1B2I340_9BACT</name>
<dbReference type="EMBL" id="CP016757">
    <property type="protein sequence ID" value="ANZ44390.1"/>
    <property type="molecule type" value="Genomic_DNA"/>
</dbReference>
<dbReference type="PANTHER" id="PTHR11645:SF53">
    <property type="entry name" value="PYRROLINE-5-CARBOXYLATE REDUCTASE 3"/>
    <property type="match status" value="1"/>
</dbReference>
<dbReference type="Pfam" id="PF14748">
    <property type="entry name" value="P5CR_dimer"/>
    <property type="match status" value="1"/>
</dbReference>
<protein>
    <recommendedName>
        <fullName evidence="6">Pyrroline-5-carboxylate reductase</fullName>
    </recommendedName>
</protein>
<dbReference type="PANTHER" id="PTHR11645">
    <property type="entry name" value="PYRROLINE-5-CARBOXYLATE REDUCTASE"/>
    <property type="match status" value="1"/>
</dbReference>
<dbReference type="SUPFAM" id="SSF48179">
    <property type="entry name" value="6-phosphogluconate dehydrogenase C-terminal domain-like"/>
    <property type="match status" value="1"/>
</dbReference>
<evidence type="ECO:0008006" key="6">
    <source>
        <dbReference type="Google" id="ProtNLM"/>
    </source>
</evidence>
<dbReference type="AlphaFoldDB" id="A0A1B2I340"/>
<gene>
    <name evidence="4" type="ORF">BED41_04375</name>
</gene>
<evidence type="ECO:0000259" key="3">
    <source>
        <dbReference type="Pfam" id="PF14748"/>
    </source>
</evidence>
<dbReference type="InterPro" id="IPR008927">
    <property type="entry name" value="6-PGluconate_DH-like_C_sf"/>
</dbReference>
<sequence>MKIGFMGSGAIAEILSQKITASGIAKPSDIYLYDVSANRLAYMSEKYGLTVCCEPKDMIAAADYVFMCVRSDNAIDMAKTLNAYDFTGKTIVSISSGIPMALYENNVPGAAVARALPNPPSRIGHGVIAVAFNSKVSESQRADLMKIFGAMGTCLALGEDKINAITSLTGPAPVYAFFQGIVESALLLGIDHKTAAKMAFGTVEGCLKVWENNIDNIGGLLAETSTPGGISVRQLYNLEQNAFKATVKECYEEGFLRTKAYSDGILEMLNKE</sequence>
<dbReference type="Gene3D" id="1.10.3730.10">
    <property type="entry name" value="ProC C-terminal domain-like"/>
    <property type="match status" value="1"/>
</dbReference>
<dbReference type="InterPro" id="IPR000304">
    <property type="entry name" value="Pyrroline-COOH_reductase"/>
</dbReference>